<dbReference type="Proteomes" id="UP001321760">
    <property type="component" value="Unassembled WGS sequence"/>
</dbReference>
<evidence type="ECO:0000313" key="2">
    <source>
        <dbReference type="EMBL" id="KAK4445033.1"/>
    </source>
</evidence>
<accession>A0AAV9GCD5</accession>
<keyword evidence="3" id="KW-1185">Reference proteome</keyword>
<reference evidence="2" key="2">
    <citation type="submission" date="2023-05" db="EMBL/GenBank/DDBJ databases">
        <authorList>
            <consortium name="Lawrence Berkeley National Laboratory"/>
            <person name="Steindorff A."/>
            <person name="Hensen N."/>
            <person name="Bonometti L."/>
            <person name="Westerberg I."/>
            <person name="Brannstrom I.O."/>
            <person name="Guillou S."/>
            <person name="Cros-Aarteil S."/>
            <person name="Calhoun S."/>
            <person name="Haridas S."/>
            <person name="Kuo A."/>
            <person name="Mondo S."/>
            <person name="Pangilinan J."/>
            <person name="Riley R."/>
            <person name="Labutti K."/>
            <person name="Andreopoulos B."/>
            <person name="Lipzen A."/>
            <person name="Chen C."/>
            <person name="Yanf M."/>
            <person name="Daum C."/>
            <person name="Ng V."/>
            <person name="Clum A."/>
            <person name="Ohm R."/>
            <person name="Martin F."/>
            <person name="Silar P."/>
            <person name="Natvig D."/>
            <person name="Lalanne C."/>
            <person name="Gautier V."/>
            <person name="Ament-Velasquez S.L."/>
            <person name="Kruys A."/>
            <person name="Hutchinson M.I."/>
            <person name="Powell A.J."/>
            <person name="Barry K."/>
            <person name="Miller A.N."/>
            <person name="Grigoriev I.V."/>
            <person name="Debuchy R."/>
            <person name="Gladieux P."/>
            <person name="Thoren M.H."/>
            <person name="Johannesson H."/>
        </authorList>
    </citation>
    <scope>NUCLEOTIDE SEQUENCE</scope>
    <source>
        <strain evidence="2">PSN243</strain>
    </source>
</reference>
<organism evidence="2 3">
    <name type="scientific">Podospora aff. communis PSN243</name>
    <dbReference type="NCBI Taxonomy" id="3040156"/>
    <lineage>
        <taxon>Eukaryota</taxon>
        <taxon>Fungi</taxon>
        <taxon>Dikarya</taxon>
        <taxon>Ascomycota</taxon>
        <taxon>Pezizomycotina</taxon>
        <taxon>Sordariomycetes</taxon>
        <taxon>Sordariomycetidae</taxon>
        <taxon>Sordariales</taxon>
        <taxon>Podosporaceae</taxon>
        <taxon>Podospora</taxon>
    </lineage>
</organism>
<name>A0AAV9GCD5_9PEZI</name>
<dbReference type="AlphaFoldDB" id="A0AAV9GCD5"/>
<feature type="region of interest" description="Disordered" evidence="1">
    <location>
        <begin position="321"/>
        <end position="377"/>
    </location>
</feature>
<evidence type="ECO:0000313" key="3">
    <source>
        <dbReference type="Proteomes" id="UP001321760"/>
    </source>
</evidence>
<evidence type="ECO:0000256" key="1">
    <source>
        <dbReference type="SAM" id="MobiDB-lite"/>
    </source>
</evidence>
<gene>
    <name evidence="2" type="ORF">QBC34DRAFT_384619</name>
</gene>
<proteinExistence type="predicted"/>
<reference evidence="2" key="1">
    <citation type="journal article" date="2023" name="Mol. Phylogenet. Evol.">
        <title>Genome-scale phylogeny and comparative genomics of the fungal order Sordariales.</title>
        <authorList>
            <person name="Hensen N."/>
            <person name="Bonometti L."/>
            <person name="Westerberg I."/>
            <person name="Brannstrom I.O."/>
            <person name="Guillou S."/>
            <person name="Cros-Aarteil S."/>
            <person name="Calhoun S."/>
            <person name="Haridas S."/>
            <person name="Kuo A."/>
            <person name="Mondo S."/>
            <person name="Pangilinan J."/>
            <person name="Riley R."/>
            <person name="LaButti K."/>
            <person name="Andreopoulos B."/>
            <person name="Lipzen A."/>
            <person name="Chen C."/>
            <person name="Yan M."/>
            <person name="Daum C."/>
            <person name="Ng V."/>
            <person name="Clum A."/>
            <person name="Steindorff A."/>
            <person name="Ohm R.A."/>
            <person name="Martin F."/>
            <person name="Silar P."/>
            <person name="Natvig D.O."/>
            <person name="Lalanne C."/>
            <person name="Gautier V."/>
            <person name="Ament-Velasquez S.L."/>
            <person name="Kruys A."/>
            <person name="Hutchinson M.I."/>
            <person name="Powell A.J."/>
            <person name="Barry K."/>
            <person name="Miller A.N."/>
            <person name="Grigoriev I.V."/>
            <person name="Debuchy R."/>
            <person name="Gladieux P."/>
            <person name="Hiltunen Thoren M."/>
            <person name="Johannesson H."/>
        </authorList>
    </citation>
    <scope>NUCLEOTIDE SEQUENCE</scope>
    <source>
        <strain evidence="2">PSN243</strain>
    </source>
</reference>
<dbReference type="EMBL" id="MU865969">
    <property type="protein sequence ID" value="KAK4445033.1"/>
    <property type="molecule type" value="Genomic_DNA"/>
</dbReference>
<protein>
    <recommendedName>
        <fullName evidence="4">F-box domain-containing protein</fullName>
    </recommendedName>
</protein>
<comment type="caution">
    <text evidence="2">The sequence shown here is derived from an EMBL/GenBank/DDBJ whole genome shotgun (WGS) entry which is preliminary data.</text>
</comment>
<evidence type="ECO:0008006" key="4">
    <source>
        <dbReference type="Google" id="ProtNLM"/>
    </source>
</evidence>
<sequence length="377" mass="42494">MGPDPIGWPRAANFDGKGPRSLVAMCLRGLAKDLTETEAYIPLDDDSIPEALLLRLLREVQLRYHKEIPLHSWKILSKACWSALARDAGGTPWRKLPKELLFHRRTIRQASDDLQTYLKEYRSPAPELKLESTIPDFLVSLTIDSVTSFQPHHLLSLATLNNLVHLHIVSERPDSAERGHVTDSLFRGWSETSNAFPMLQTLRVTNSQALSYRSVQLVTVFPCLLVYEVLVHYFPSYLNYKAWGDIAKSHGWRIKVVEPSLLSMVPTLEQTLSPGADVALPSKPLASLELVGQDCNPNQQLLDYVKDLDGWRLYRQSVEPGIQSGAQNRGNEQDSDRKDQQPPQKRKRKDARQLRAGKSMRADDMLSSFGIPRSGGP</sequence>
<feature type="compositionally biased region" description="Basic and acidic residues" evidence="1">
    <location>
        <begin position="331"/>
        <end position="340"/>
    </location>
</feature>